<protein>
    <submittedName>
        <fullName evidence="2">Acyl carrier protein</fullName>
    </submittedName>
</protein>
<dbReference type="Gene3D" id="1.10.1200.10">
    <property type="entry name" value="ACP-like"/>
    <property type="match status" value="1"/>
</dbReference>
<keyword evidence="3" id="KW-1185">Reference proteome</keyword>
<dbReference type="InterPro" id="IPR036736">
    <property type="entry name" value="ACP-like_sf"/>
</dbReference>
<dbReference type="EMBL" id="JAUJEB010000003">
    <property type="protein sequence ID" value="MDN5213751.1"/>
    <property type="molecule type" value="Genomic_DNA"/>
</dbReference>
<dbReference type="Pfam" id="PF00550">
    <property type="entry name" value="PP-binding"/>
    <property type="match status" value="1"/>
</dbReference>
<evidence type="ECO:0000313" key="3">
    <source>
        <dbReference type="Proteomes" id="UP001172083"/>
    </source>
</evidence>
<reference evidence="2" key="1">
    <citation type="submission" date="2023-06" db="EMBL/GenBank/DDBJ databases">
        <title>Genomic of Agaribacillus aureum.</title>
        <authorList>
            <person name="Wang G."/>
        </authorList>
    </citation>
    <scope>NUCLEOTIDE SEQUENCE</scope>
    <source>
        <strain evidence="2">BMA12</strain>
    </source>
</reference>
<organism evidence="2 3">
    <name type="scientific">Agaribacillus aureus</name>
    <dbReference type="NCBI Taxonomy" id="3051825"/>
    <lineage>
        <taxon>Bacteria</taxon>
        <taxon>Pseudomonadati</taxon>
        <taxon>Bacteroidota</taxon>
        <taxon>Cytophagia</taxon>
        <taxon>Cytophagales</taxon>
        <taxon>Splendidivirgaceae</taxon>
        <taxon>Agaribacillus</taxon>
    </lineage>
</organism>
<dbReference type="Proteomes" id="UP001172083">
    <property type="component" value="Unassembled WGS sequence"/>
</dbReference>
<comment type="caution">
    <text evidence="2">The sequence shown here is derived from an EMBL/GenBank/DDBJ whole genome shotgun (WGS) entry which is preliminary data.</text>
</comment>
<dbReference type="SUPFAM" id="SSF47336">
    <property type="entry name" value="ACP-like"/>
    <property type="match status" value="1"/>
</dbReference>
<dbReference type="PROSITE" id="PS50075">
    <property type="entry name" value="CARRIER"/>
    <property type="match status" value="1"/>
</dbReference>
<evidence type="ECO:0000313" key="2">
    <source>
        <dbReference type="EMBL" id="MDN5213751.1"/>
    </source>
</evidence>
<dbReference type="RefSeq" id="WP_346759089.1">
    <property type="nucleotide sequence ID" value="NZ_JAUJEB010000003.1"/>
</dbReference>
<accession>A0ABT8L938</accession>
<gene>
    <name evidence="2" type="ORF">QQ020_16885</name>
</gene>
<proteinExistence type="predicted"/>
<evidence type="ECO:0000259" key="1">
    <source>
        <dbReference type="PROSITE" id="PS50075"/>
    </source>
</evidence>
<dbReference type="InterPro" id="IPR009081">
    <property type="entry name" value="PP-bd_ACP"/>
</dbReference>
<feature type="domain" description="Carrier" evidence="1">
    <location>
        <begin position="1"/>
        <end position="78"/>
    </location>
</feature>
<name>A0ABT8L938_9BACT</name>
<sequence>MRQVLIDYIEEQLLSGRSGIKVAAEDDLMGSGLIDSMGMMRFVRFIEDHFEITIPPEDLVIENFMTVEDIDNYLKGRKSA</sequence>